<dbReference type="GeneID" id="45457337"/>
<dbReference type="SUPFAM" id="SSF46689">
    <property type="entry name" value="Homeodomain-like"/>
    <property type="match status" value="1"/>
</dbReference>
<dbReference type="EMBL" id="AP022597">
    <property type="protein sequence ID" value="BBY71355.1"/>
    <property type="molecule type" value="Genomic_DNA"/>
</dbReference>
<dbReference type="SUPFAM" id="SSF48498">
    <property type="entry name" value="Tetracyclin repressor-like, C-terminal domain"/>
    <property type="match status" value="1"/>
</dbReference>
<dbReference type="RefSeq" id="WP_014384258.1">
    <property type="nucleotide sequence ID" value="NC_016948.1"/>
</dbReference>
<feature type="domain" description="HTH tetR-type" evidence="6">
    <location>
        <begin position="12"/>
        <end position="72"/>
    </location>
</feature>
<dbReference type="Gene3D" id="1.10.357.10">
    <property type="entry name" value="Tetracycline Repressor, domain 2"/>
    <property type="match status" value="1"/>
</dbReference>
<dbReference type="Pfam" id="PF02909">
    <property type="entry name" value="TetR_C_1"/>
    <property type="match status" value="1"/>
</dbReference>
<dbReference type="InterPro" id="IPR003012">
    <property type="entry name" value="Tet_transcr_reg_TetR"/>
</dbReference>
<dbReference type="Proteomes" id="UP000466578">
    <property type="component" value="Chromosome"/>
</dbReference>
<evidence type="ECO:0000256" key="1">
    <source>
        <dbReference type="ARBA" id="ARBA00022491"/>
    </source>
</evidence>
<evidence type="ECO:0000256" key="2">
    <source>
        <dbReference type="ARBA" id="ARBA00023015"/>
    </source>
</evidence>
<dbReference type="InterPro" id="IPR009057">
    <property type="entry name" value="Homeodomain-like_sf"/>
</dbReference>
<evidence type="ECO:0000259" key="6">
    <source>
        <dbReference type="PROSITE" id="PS50977"/>
    </source>
</evidence>
<dbReference type="PANTHER" id="PTHR30055">
    <property type="entry name" value="HTH-TYPE TRANSCRIPTIONAL REGULATOR RUTR"/>
    <property type="match status" value="1"/>
</dbReference>
<reference evidence="7 8" key="1">
    <citation type="journal article" date="2019" name="Emerg. Microbes Infect.">
        <title>Comprehensive subspecies identification of 175 nontuberculous mycobacteria species based on 7547 genomic profiles.</title>
        <authorList>
            <person name="Matsumoto Y."/>
            <person name="Kinjo T."/>
            <person name="Motooka D."/>
            <person name="Nabeya D."/>
            <person name="Jung N."/>
            <person name="Uechi K."/>
            <person name="Horii T."/>
            <person name="Iida T."/>
            <person name="Fujita J."/>
            <person name="Nakamura S."/>
        </authorList>
    </citation>
    <scope>NUCLEOTIDE SEQUENCE [LARGE SCALE GENOMIC DNA]</scope>
    <source>
        <strain evidence="7 8">JCM 30622</strain>
    </source>
</reference>
<name>A0ABM7KAZ1_9MYCO</name>
<dbReference type="InterPro" id="IPR036271">
    <property type="entry name" value="Tet_transcr_reg_TetR-rel_C_sf"/>
</dbReference>
<sequence>MSETADRGYRNFLSLDAIIAEARTIADAEGLDAVSMRVLADRLGCTPRALYRHVSDKEEVLELLADRALADLPVPPTDEDWQTAFLKFFTAMYELLVASPAVTTIVAQQAVAGPQFRFHADHLVRRLLAAGFAPDVAVEAVVALAQFTLGAALPGTSQRLHDIYQTRTLDTVDGDLPALSHVREHFAKVNARGRFRTALGRLIHAYDDGGSSGSSADRG</sequence>
<evidence type="ECO:0000256" key="4">
    <source>
        <dbReference type="ARBA" id="ARBA00023163"/>
    </source>
</evidence>
<gene>
    <name evidence="7" type="ORF">MPRI_35420</name>
</gene>
<organism evidence="7 8">
    <name type="scientific">Mycobacterium paraintracellulare</name>
    <dbReference type="NCBI Taxonomy" id="1138383"/>
    <lineage>
        <taxon>Bacteria</taxon>
        <taxon>Bacillati</taxon>
        <taxon>Actinomycetota</taxon>
        <taxon>Actinomycetes</taxon>
        <taxon>Mycobacteriales</taxon>
        <taxon>Mycobacteriaceae</taxon>
        <taxon>Mycobacterium</taxon>
        <taxon>Mycobacterium avium complex (MAC)</taxon>
    </lineage>
</organism>
<protein>
    <submittedName>
        <fullName evidence="7">TetR family transcriptional regulator</fullName>
    </submittedName>
</protein>
<evidence type="ECO:0000256" key="3">
    <source>
        <dbReference type="ARBA" id="ARBA00023125"/>
    </source>
</evidence>
<keyword evidence="1" id="KW-0678">Repressor</keyword>
<accession>A0ABM7KAZ1</accession>
<dbReference type="PANTHER" id="PTHR30055:SF151">
    <property type="entry name" value="TRANSCRIPTIONAL REGULATORY PROTEIN"/>
    <property type="match status" value="1"/>
</dbReference>
<keyword evidence="2" id="KW-0805">Transcription regulation</keyword>
<proteinExistence type="predicted"/>
<dbReference type="InterPro" id="IPR004111">
    <property type="entry name" value="Repressor_TetR_C"/>
</dbReference>
<keyword evidence="3 5" id="KW-0238">DNA-binding</keyword>
<keyword evidence="4" id="KW-0804">Transcription</keyword>
<evidence type="ECO:0000313" key="8">
    <source>
        <dbReference type="Proteomes" id="UP000466578"/>
    </source>
</evidence>
<evidence type="ECO:0000256" key="5">
    <source>
        <dbReference type="PROSITE-ProRule" id="PRU00335"/>
    </source>
</evidence>
<dbReference type="InterPro" id="IPR050109">
    <property type="entry name" value="HTH-type_TetR-like_transc_reg"/>
</dbReference>
<dbReference type="Pfam" id="PF00440">
    <property type="entry name" value="TetR_N"/>
    <property type="match status" value="1"/>
</dbReference>
<dbReference type="InterPro" id="IPR001647">
    <property type="entry name" value="HTH_TetR"/>
</dbReference>
<dbReference type="PRINTS" id="PR00400">
    <property type="entry name" value="TETREPRESSOR"/>
</dbReference>
<evidence type="ECO:0000313" key="7">
    <source>
        <dbReference type="EMBL" id="BBY71355.1"/>
    </source>
</evidence>
<dbReference type="PROSITE" id="PS50977">
    <property type="entry name" value="HTH_TETR_2"/>
    <property type="match status" value="1"/>
</dbReference>
<keyword evidence="8" id="KW-1185">Reference proteome</keyword>
<feature type="DNA-binding region" description="H-T-H motif" evidence="5">
    <location>
        <begin position="35"/>
        <end position="54"/>
    </location>
</feature>